<evidence type="ECO:0000259" key="4">
    <source>
        <dbReference type="PROSITE" id="PS50222"/>
    </source>
</evidence>
<dbReference type="PROSITE" id="PS50222">
    <property type="entry name" value="EF_HAND_2"/>
    <property type="match status" value="1"/>
</dbReference>
<dbReference type="OrthoDB" id="5980302at2759"/>
<dbReference type="InterPro" id="IPR002048">
    <property type="entry name" value="EF_hand_dom"/>
</dbReference>
<keyword evidence="2" id="KW-0853">WD repeat</keyword>
<keyword evidence="1" id="KW-0677">Repeat</keyword>
<sequence>MFDSLHETPQDTHIWKQPPRDAISRIDRKRLQRKNAVKQRFLTKLRTKFEDADLDKVGSITLQQWKRSGIQSVIQDGHISAEDFELLFKKIDANKEGRITWNRLVQYLVKDASIVQGSTTNEAAHFIDKIKTPQPGRTHVHRDMISTILISSRTNKYITISTDSVRLWKINDLTFTRMINEGVKYITGTIFDTYQVLALATSQRRLIFYDLQTFTKLPITIDASPSGNAIKLMTIEEANAALNNIDNALPPLYNMPTTIHVSDIELVTDCATFFVGDDRGIIEVFNLSAPKRRSGTDFKCTKMAKLSFHNDSITQIATIKHRSCFASSSIDGSLHLWSYDNFNNSFNIIQSLISEEPMMRFVYSERQRMIATIGVSRDAYIWSAESSRKIFKLGGHYNVLAHLIEYNTTSGDNYILTITNKKEFKLWDAQNYRLVRAFQDQSFLSPENRYSAVIFDDRRKVLLVAANSLNMWGEEVSYSIENESIATHNRQIIGCFYSPEFRDIVTVDTACCIKVHSAEKGKLNAIQITNHKESSDISAACLDLSGRRLFTSSYENTLSLWNYNSGGLLEEMKLDGNLLISTMITGVVDGKDILARAGWDREVFMYIEVEKGKFELTRRFKGHNDDISCLAIFKNGIVSGTFSGELVCFHAVLNKVMAKKDLDSGIETICLVEDQFVFVGDSDGYLSIFTIPNLTQVDSFFCQDLTVSVSLTAITYDSKTKFLYTADELGYFKKWSVIIEGEDKVRLEKEGFYRLHRDEISSITVIENNFVVTCGIDNCARLWSPDFEFVGTFVDDSHWDINDKSTWIIQKPFEIEAKHIKRIKPNMSMRFQPFNLVDPNQQKMMMVENNETQEEEQNNDTNKQEKTKTENEEEKQLDAFEALKQMEEFINMERYHPKARLNQDVENPPPPPPKKLPELAPLSRERELTSQIKQLQQGMSATISYTKKEKKITIPMIPSETSLKRSVKMPIPMSISPLKRKIPRQTASAPPLF</sequence>
<dbReference type="AlphaFoldDB" id="A2DER3"/>
<dbReference type="PANTHER" id="PTHR44324:SF4">
    <property type="entry name" value="WD40 REPEAT DOMAIN 95"/>
    <property type="match status" value="1"/>
</dbReference>
<dbReference type="Gene3D" id="1.10.238.10">
    <property type="entry name" value="EF-hand"/>
    <property type="match status" value="1"/>
</dbReference>
<dbReference type="eggNOG" id="KOG0266">
    <property type="taxonomic scope" value="Eukaryota"/>
</dbReference>
<evidence type="ECO:0000256" key="2">
    <source>
        <dbReference type="PROSITE-ProRule" id="PRU00221"/>
    </source>
</evidence>
<name>A2DER3_TRIV3</name>
<protein>
    <submittedName>
        <fullName evidence="5">EF hand family protein</fullName>
    </submittedName>
</protein>
<dbReference type="Gene3D" id="2.130.10.10">
    <property type="entry name" value="YVTN repeat-like/Quinoprotein amine dehydrogenase"/>
    <property type="match status" value="3"/>
</dbReference>
<dbReference type="InterPro" id="IPR001680">
    <property type="entry name" value="WD40_rpt"/>
</dbReference>
<dbReference type="InterPro" id="IPR036322">
    <property type="entry name" value="WD40_repeat_dom_sf"/>
</dbReference>
<reference evidence="5" key="1">
    <citation type="submission" date="2006-10" db="EMBL/GenBank/DDBJ databases">
        <authorList>
            <person name="Amadeo P."/>
            <person name="Zhao Q."/>
            <person name="Wortman J."/>
            <person name="Fraser-Liggett C."/>
            <person name="Carlton J."/>
        </authorList>
    </citation>
    <scope>NUCLEOTIDE SEQUENCE</scope>
    <source>
        <strain evidence="5">G3</strain>
    </source>
</reference>
<dbReference type="InParanoid" id="A2DER3"/>
<evidence type="ECO:0000256" key="3">
    <source>
        <dbReference type="SAM" id="MobiDB-lite"/>
    </source>
</evidence>
<dbReference type="VEuPathDB" id="TrichDB:TVAG_283590"/>
<keyword evidence="6" id="KW-1185">Reference proteome</keyword>
<accession>A2DER3</accession>
<dbReference type="PROSITE" id="PS50082">
    <property type="entry name" value="WD_REPEATS_2"/>
    <property type="match status" value="1"/>
</dbReference>
<feature type="compositionally biased region" description="Basic and acidic residues" evidence="3">
    <location>
        <begin position="862"/>
        <end position="874"/>
    </location>
</feature>
<evidence type="ECO:0000256" key="1">
    <source>
        <dbReference type="ARBA" id="ARBA00022737"/>
    </source>
</evidence>
<gene>
    <name evidence="5" type="ORF">TVAG_283590</name>
</gene>
<dbReference type="Proteomes" id="UP000001542">
    <property type="component" value="Unassembled WGS sequence"/>
</dbReference>
<dbReference type="GO" id="GO:0005509">
    <property type="term" value="F:calcium ion binding"/>
    <property type="evidence" value="ECO:0007669"/>
    <property type="project" value="InterPro"/>
</dbReference>
<dbReference type="STRING" id="5722.A2DER3"/>
<dbReference type="RefSeq" id="XP_001582176.1">
    <property type="nucleotide sequence ID" value="XM_001582126.1"/>
</dbReference>
<dbReference type="InterPro" id="IPR015943">
    <property type="entry name" value="WD40/YVTN_repeat-like_dom_sf"/>
</dbReference>
<dbReference type="KEGG" id="tva:5466738"/>
<dbReference type="SUPFAM" id="SSF50978">
    <property type="entry name" value="WD40 repeat-like"/>
    <property type="match status" value="3"/>
</dbReference>
<evidence type="ECO:0000313" key="6">
    <source>
        <dbReference type="Proteomes" id="UP000001542"/>
    </source>
</evidence>
<feature type="repeat" description="WD" evidence="2">
    <location>
        <begin position="306"/>
        <end position="341"/>
    </location>
</feature>
<reference evidence="5" key="2">
    <citation type="journal article" date="2007" name="Science">
        <title>Draft genome sequence of the sexually transmitted pathogen Trichomonas vaginalis.</title>
        <authorList>
            <person name="Carlton J.M."/>
            <person name="Hirt R.P."/>
            <person name="Silva J.C."/>
            <person name="Delcher A.L."/>
            <person name="Schatz M."/>
            <person name="Zhao Q."/>
            <person name="Wortman J.R."/>
            <person name="Bidwell S.L."/>
            <person name="Alsmark U.C.M."/>
            <person name="Besteiro S."/>
            <person name="Sicheritz-Ponten T."/>
            <person name="Noel C.J."/>
            <person name="Dacks J.B."/>
            <person name="Foster P.G."/>
            <person name="Simillion C."/>
            <person name="Van de Peer Y."/>
            <person name="Miranda-Saavedra D."/>
            <person name="Barton G.J."/>
            <person name="Westrop G.D."/>
            <person name="Mueller S."/>
            <person name="Dessi D."/>
            <person name="Fiori P.L."/>
            <person name="Ren Q."/>
            <person name="Paulsen I."/>
            <person name="Zhang H."/>
            <person name="Bastida-Corcuera F.D."/>
            <person name="Simoes-Barbosa A."/>
            <person name="Brown M.T."/>
            <person name="Hayes R.D."/>
            <person name="Mukherjee M."/>
            <person name="Okumura C.Y."/>
            <person name="Schneider R."/>
            <person name="Smith A.J."/>
            <person name="Vanacova S."/>
            <person name="Villalvazo M."/>
            <person name="Haas B.J."/>
            <person name="Pertea M."/>
            <person name="Feldblyum T.V."/>
            <person name="Utterback T.R."/>
            <person name="Shu C.L."/>
            <person name="Osoegawa K."/>
            <person name="de Jong P.J."/>
            <person name="Hrdy I."/>
            <person name="Horvathova L."/>
            <person name="Zubacova Z."/>
            <person name="Dolezal P."/>
            <person name="Malik S.B."/>
            <person name="Logsdon J.M. Jr."/>
            <person name="Henze K."/>
            <person name="Gupta A."/>
            <person name="Wang C.C."/>
            <person name="Dunne R.L."/>
            <person name="Upcroft J.A."/>
            <person name="Upcroft P."/>
            <person name="White O."/>
            <person name="Salzberg S.L."/>
            <person name="Tang P."/>
            <person name="Chiu C.-H."/>
            <person name="Lee Y.-S."/>
            <person name="Embley T.M."/>
            <person name="Coombs G.H."/>
            <person name="Mottram J.C."/>
            <person name="Tachezy J."/>
            <person name="Fraser-Liggett C.M."/>
            <person name="Johnson P.J."/>
        </authorList>
    </citation>
    <scope>NUCLEOTIDE SEQUENCE [LARGE SCALE GENOMIC DNA]</scope>
    <source>
        <strain evidence="5">G3</strain>
    </source>
</reference>
<dbReference type="Pfam" id="PF00400">
    <property type="entry name" value="WD40"/>
    <property type="match status" value="1"/>
</dbReference>
<feature type="region of interest" description="Disordered" evidence="3">
    <location>
        <begin position="851"/>
        <end position="874"/>
    </location>
</feature>
<dbReference type="InterPro" id="IPR011992">
    <property type="entry name" value="EF-hand-dom_pair"/>
</dbReference>
<dbReference type="EMBL" id="DS113192">
    <property type="protein sequence ID" value="EAY21190.1"/>
    <property type="molecule type" value="Genomic_DNA"/>
</dbReference>
<dbReference type="SMART" id="SM00320">
    <property type="entry name" value="WD40"/>
    <property type="match status" value="9"/>
</dbReference>
<dbReference type="PANTHER" id="PTHR44324">
    <property type="entry name" value="WD40 REPEAT DOMAIN 95"/>
    <property type="match status" value="1"/>
</dbReference>
<dbReference type="OMA" id="INIREPN"/>
<proteinExistence type="predicted"/>
<organism evidence="5 6">
    <name type="scientific">Trichomonas vaginalis (strain ATCC PRA-98 / G3)</name>
    <dbReference type="NCBI Taxonomy" id="412133"/>
    <lineage>
        <taxon>Eukaryota</taxon>
        <taxon>Metamonada</taxon>
        <taxon>Parabasalia</taxon>
        <taxon>Trichomonadida</taxon>
        <taxon>Trichomonadidae</taxon>
        <taxon>Trichomonas</taxon>
    </lineage>
</organism>
<dbReference type="VEuPathDB" id="TrichDB:TVAGG3_0576970"/>
<evidence type="ECO:0000313" key="5">
    <source>
        <dbReference type="EMBL" id="EAY21190.1"/>
    </source>
</evidence>
<dbReference type="SUPFAM" id="SSF47473">
    <property type="entry name" value="EF-hand"/>
    <property type="match status" value="1"/>
</dbReference>
<feature type="region of interest" description="Disordered" evidence="3">
    <location>
        <begin position="974"/>
        <end position="993"/>
    </location>
</feature>
<dbReference type="InterPro" id="IPR051242">
    <property type="entry name" value="WD-EF-hand_domain"/>
</dbReference>
<feature type="domain" description="EF-hand" evidence="4">
    <location>
        <begin position="79"/>
        <end position="114"/>
    </location>
</feature>